<keyword evidence="2" id="KW-1185">Reference proteome</keyword>
<proteinExistence type="predicted"/>
<dbReference type="EMBL" id="LLXZ01000197">
    <property type="protein sequence ID" value="KRQ96521.1"/>
    <property type="molecule type" value="Genomic_DNA"/>
</dbReference>
<dbReference type="RefSeq" id="WP_057839626.1">
    <property type="nucleotide sequence ID" value="NZ_LLXZ01000197.1"/>
</dbReference>
<gene>
    <name evidence="1" type="ORF">CQ12_08590</name>
</gene>
<dbReference type="AlphaFoldDB" id="A0A0R3KLG9"/>
<reference evidence="1 2" key="1">
    <citation type="submission" date="2014-03" db="EMBL/GenBank/DDBJ databases">
        <title>Bradyrhizobium valentinum sp. nov., isolated from effective nodules of Lupinus mariae-josephae, a lupine endemic of basic-lime soils in Eastern Spain.</title>
        <authorList>
            <person name="Duran D."/>
            <person name="Rey L."/>
            <person name="Navarro A."/>
            <person name="Busquets A."/>
            <person name="Imperial J."/>
            <person name="Ruiz-Argueso T."/>
        </authorList>
    </citation>
    <scope>NUCLEOTIDE SEQUENCE [LARGE SCALE GENOMIC DNA]</scope>
    <source>
        <strain evidence="1 2">PAC68</strain>
    </source>
</reference>
<dbReference type="SUPFAM" id="SSF48452">
    <property type="entry name" value="TPR-like"/>
    <property type="match status" value="1"/>
</dbReference>
<dbReference type="Proteomes" id="UP000050863">
    <property type="component" value="Unassembled WGS sequence"/>
</dbReference>
<dbReference type="Gene3D" id="1.25.40.10">
    <property type="entry name" value="Tetratricopeptide repeat domain"/>
    <property type="match status" value="1"/>
</dbReference>
<name>A0A0R3KLG9_9BRAD</name>
<dbReference type="OrthoDB" id="4045760at2"/>
<accession>A0A0R3KLG9</accession>
<evidence type="ECO:0000313" key="2">
    <source>
        <dbReference type="Proteomes" id="UP000050863"/>
    </source>
</evidence>
<dbReference type="InterPro" id="IPR011990">
    <property type="entry name" value="TPR-like_helical_dom_sf"/>
</dbReference>
<dbReference type="STRING" id="280332.CQ12_08590"/>
<protein>
    <submittedName>
        <fullName evidence="1">Uncharacterized protein</fullName>
    </submittedName>
</protein>
<evidence type="ECO:0000313" key="1">
    <source>
        <dbReference type="EMBL" id="KRQ96521.1"/>
    </source>
</evidence>
<organism evidence="1 2">
    <name type="scientific">Bradyrhizobium jicamae</name>
    <dbReference type="NCBI Taxonomy" id="280332"/>
    <lineage>
        <taxon>Bacteria</taxon>
        <taxon>Pseudomonadati</taxon>
        <taxon>Pseudomonadota</taxon>
        <taxon>Alphaproteobacteria</taxon>
        <taxon>Hyphomicrobiales</taxon>
        <taxon>Nitrobacteraceae</taxon>
        <taxon>Bradyrhizobium</taxon>
    </lineage>
</organism>
<sequence>MIVTPELDCAITPTTDGEIAVINLESARRRSWTRFFADPTRNGVAETVVEHEQLALQFVGDIFALDRVEALAVQLNQMDAASARVMLIQARVASMAHKFSEARKYLVQAEIGGAPTADVDRLRLNIDQACGSNLDNVLDARRRIANENHGLEDFVALGSLLADLHDFVAADRAYKEALWASHDVSPFPVARVCFQLGVLWGELAPEPEFSTAAQWYRRAIAVLPMYTKARVHLAEIYSSDGSLDDAEALLRPIVTVGDPEVDWRLADVLAALGKFEESEARMKVARSGFDSLLERHPLAFADHGAEFYAGSGNDCRRALQLARINADNRPTLRALEQARNIATSADDAGAGFELLSVATRR</sequence>
<comment type="caution">
    <text evidence="1">The sequence shown here is derived from an EMBL/GenBank/DDBJ whole genome shotgun (WGS) entry which is preliminary data.</text>
</comment>